<proteinExistence type="predicted"/>
<feature type="domain" description="DUF569" evidence="2">
    <location>
        <begin position="189"/>
        <end position="269"/>
    </location>
</feature>
<reference evidence="3 4" key="1">
    <citation type="submission" date="2012-08" db="EMBL/GenBank/DDBJ databases">
        <title>Oryza genome evolution.</title>
        <authorList>
            <person name="Wing R.A."/>
        </authorList>
    </citation>
    <scope>NUCLEOTIDE SEQUENCE</scope>
</reference>
<dbReference type="STRING" id="77586.A0A0D9WFC8"/>
<dbReference type="InterPro" id="IPR007679">
    <property type="entry name" value="DUF569"/>
</dbReference>
<dbReference type="PANTHER" id="PTHR31205:SF11">
    <property type="entry name" value="OS05G0115500 PROTEIN"/>
    <property type="match status" value="1"/>
</dbReference>
<organism evidence="3 4">
    <name type="scientific">Leersia perrieri</name>
    <dbReference type="NCBI Taxonomy" id="77586"/>
    <lineage>
        <taxon>Eukaryota</taxon>
        <taxon>Viridiplantae</taxon>
        <taxon>Streptophyta</taxon>
        <taxon>Embryophyta</taxon>
        <taxon>Tracheophyta</taxon>
        <taxon>Spermatophyta</taxon>
        <taxon>Magnoliopsida</taxon>
        <taxon>Liliopsida</taxon>
        <taxon>Poales</taxon>
        <taxon>Poaceae</taxon>
        <taxon>BOP clade</taxon>
        <taxon>Oryzoideae</taxon>
        <taxon>Oryzeae</taxon>
        <taxon>Oryzinae</taxon>
        <taxon>Leersia</taxon>
    </lineage>
</organism>
<feature type="domain" description="DUF569" evidence="1">
    <location>
        <begin position="1"/>
        <end position="152"/>
    </location>
</feature>
<dbReference type="Proteomes" id="UP000032180">
    <property type="component" value="Chromosome 5"/>
</dbReference>
<protein>
    <submittedName>
        <fullName evidence="3">Uncharacterized protein</fullName>
    </submittedName>
</protein>
<reference evidence="3" key="3">
    <citation type="submission" date="2015-04" db="UniProtKB">
        <authorList>
            <consortium name="EnsemblPlants"/>
        </authorList>
    </citation>
    <scope>IDENTIFICATION</scope>
</reference>
<dbReference type="InterPro" id="IPR054726">
    <property type="entry name" value="Ubiq_DUF569-assoc"/>
</dbReference>
<evidence type="ECO:0000313" key="4">
    <source>
        <dbReference type="Proteomes" id="UP000032180"/>
    </source>
</evidence>
<evidence type="ECO:0000313" key="3">
    <source>
        <dbReference type="EnsemblPlants" id="LPERR05G09910.1"/>
    </source>
</evidence>
<dbReference type="Gramene" id="LPERR05G09910.1">
    <property type="protein sequence ID" value="LPERR05G09910.1"/>
    <property type="gene ID" value="LPERR05G09910"/>
</dbReference>
<accession>A0A0D9WFC8</accession>
<evidence type="ECO:0000259" key="2">
    <source>
        <dbReference type="Pfam" id="PF22932"/>
    </source>
</evidence>
<name>A0A0D9WFC8_9ORYZ</name>
<reference evidence="4" key="2">
    <citation type="submission" date="2013-12" db="EMBL/GenBank/DDBJ databases">
        <authorList>
            <person name="Yu Y."/>
            <person name="Lee S."/>
            <person name="de Baynast K."/>
            <person name="Wissotski M."/>
            <person name="Liu L."/>
            <person name="Talag J."/>
            <person name="Goicoechea J."/>
            <person name="Angelova A."/>
            <person name="Jetty R."/>
            <person name="Kudrna D."/>
            <person name="Golser W."/>
            <person name="Rivera L."/>
            <person name="Zhang J."/>
            <person name="Wing R."/>
        </authorList>
    </citation>
    <scope>NUCLEOTIDE SEQUENCE</scope>
</reference>
<evidence type="ECO:0000259" key="1">
    <source>
        <dbReference type="Pfam" id="PF04601"/>
    </source>
</evidence>
<dbReference type="Pfam" id="PF22932">
    <property type="entry name" value="Ubiq_DUF_assoc"/>
    <property type="match status" value="1"/>
</dbReference>
<dbReference type="Pfam" id="PF04601">
    <property type="entry name" value="DUF569"/>
    <property type="match status" value="1"/>
</dbReference>
<dbReference type="eggNOG" id="ENOG502R5ZH">
    <property type="taxonomic scope" value="Eukaryota"/>
</dbReference>
<dbReference type="Gene3D" id="2.80.10.50">
    <property type="match status" value="1"/>
</dbReference>
<dbReference type="SUPFAM" id="SSF50405">
    <property type="entry name" value="Actin-crosslinking proteins"/>
    <property type="match status" value="1"/>
</dbReference>
<dbReference type="EnsemblPlants" id="LPERR05G09910.1">
    <property type="protein sequence ID" value="LPERR05G09910.1"/>
    <property type="gene ID" value="LPERR05G09910"/>
</dbReference>
<sequence length="286" mass="31540">MEGFQDAHFVRLRCSVVRRGKYLAADDDGRRVCLSGQRGAHNTVWAVEHVTAGGVPGAAPGACYVRLRGAYGRYLVATDLQARAGPAHGVTAEQRDAAHHPTPPAWAWQAFRRRATSFLLRNGTGRYLRANGRYLRWRNAVTVAGDNASSMLLWAVEVVPPKPGRVTLVDPPAQLMRRRRGPATEGETTRVVRFVRADESGEFHESEWRAMRVNTNSLMHLRLTLANRLGHNRDALHTTICVRAGCYGRLSPLLVDLPIGNDRIDVVVLSHGTPADDALKYPSVDA</sequence>
<keyword evidence="4" id="KW-1185">Reference proteome</keyword>
<dbReference type="HOGENOM" id="CLU_046057_0_1_1"/>
<dbReference type="InterPro" id="IPR008999">
    <property type="entry name" value="Actin-crosslinking"/>
</dbReference>
<dbReference type="CDD" id="cd23340">
    <property type="entry name" value="beta-trefoil_FSCN_ACP-like"/>
    <property type="match status" value="1"/>
</dbReference>
<dbReference type="AlphaFoldDB" id="A0A0D9WFC8"/>
<dbReference type="PANTHER" id="PTHR31205">
    <property type="entry name" value="ACTIN CROSS-LINKING PROTEIN (DUF569)"/>
    <property type="match status" value="1"/>
</dbReference>